<dbReference type="Proteomes" id="UP000007110">
    <property type="component" value="Unassembled WGS sequence"/>
</dbReference>
<keyword evidence="5" id="KW-1185">Reference proteome</keyword>
<dbReference type="GeneID" id="105438936"/>
<dbReference type="InterPro" id="IPR050776">
    <property type="entry name" value="Ank_Repeat/CDKN_Inhibitor"/>
</dbReference>
<keyword evidence="1" id="KW-0677">Repeat</keyword>
<dbReference type="SMART" id="SM00248">
    <property type="entry name" value="ANK"/>
    <property type="match status" value="3"/>
</dbReference>
<evidence type="ECO:0000313" key="4">
    <source>
        <dbReference type="EnsemblMetazoa" id="XP_011665625"/>
    </source>
</evidence>
<dbReference type="Pfam" id="PF12796">
    <property type="entry name" value="Ank_2"/>
    <property type="match status" value="1"/>
</dbReference>
<dbReference type="RefSeq" id="XP_011665625.2">
    <property type="nucleotide sequence ID" value="XM_011667323.2"/>
</dbReference>
<protein>
    <submittedName>
        <fullName evidence="4">Uncharacterized protein</fullName>
    </submittedName>
</protein>
<dbReference type="KEGG" id="spu:105438936"/>
<reference evidence="4" key="2">
    <citation type="submission" date="2021-01" db="UniProtKB">
        <authorList>
            <consortium name="EnsemblMetazoa"/>
        </authorList>
    </citation>
    <scope>IDENTIFICATION</scope>
</reference>
<dbReference type="InterPro" id="IPR036770">
    <property type="entry name" value="Ankyrin_rpt-contain_sf"/>
</dbReference>
<dbReference type="AlphaFoldDB" id="A0A7M7HDP3"/>
<dbReference type="EnsemblMetazoa" id="XM_011667323">
    <property type="protein sequence ID" value="XP_011665625"/>
    <property type="gene ID" value="LOC105438936"/>
</dbReference>
<dbReference type="SUPFAM" id="SSF48403">
    <property type="entry name" value="Ankyrin repeat"/>
    <property type="match status" value="1"/>
</dbReference>
<feature type="repeat" description="ANK" evidence="3">
    <location>
        <begin position="58"/>
        <end position="90"/>
    </location>
</feature>
<dbReference type="OrthoDB" id="194358at2759"/>
<evidence type="ECO:0000256" key="3">
    <source>
        <dbReference type="PROSITE-ProRule" id="PRU00023"/>
    </source>
</evidence>
<dbReference type="PANTHER" id="PTHR24201">
    <property type="entry name" value="ANK_REP_REGION DOMAIN-CONTAINING PROTEIN"/>
    <property type="match status" value="1"/>
</dbReference>
<sequence>MPPLPFPSNIHQLPSYPKHRFEKMHSARNLHEAAFSGDYGSIEIMLSQGLSADLELQHCLTPLHKAAMNGHLDCAQLLVQHGAEVNAVDAAGRSPLHYAASNGYLKAVKWFVEEADATPGLQTKKGHTARLFAKKHGHGKVAVYLAEVENRLCGHPWLGTTLPT</sequence>
<dbReference type="PANTHER" id="PTHR24201:SF15">
    <property type="entry name" value="ANKYRIN REPEAT DOMAIN-CONTAINING PROTEIN 66"/>
    <property type="match status" value="1"/>
</dbReference>
<name>A0A7M7HDP3_STRPU</name>
<reference evidence="5" key="1">
    <citation type="submission" date="2015-02" db="EMBL/GenBank/DDBJ databases">
        <title>Genome sequencing for Strongylocentrotus purpuratus.</title>
        <authorList>
            <person name="Murali S."/>
            <person name="Liu Y."/>
            <person name="Vee V."/>
            <person name="English A."/>
            <person name="Wang M."/>
            <person name="Skinner E."/>
            <person name="Han Y."/>
            <person name="Muzny D.M."/>
            <person name="Worley K.C."/>
            <person name="Gibbs R.A."/>
        </authorList>
    </citation>
    <scope>NUCLEOTIDE SEQUENCE</scope>
</reference>
<feature type="repeat" description="ANK" evidence="3">
    <location>
        <begin position="91"/>
        <end position="113"/>
    </location>
</feature>
<dbReference type="InParanoid" id="A0A7M7HDP3"/>
<dbReference type="Gene3D" id="1.25.40.20">
    <property type="entry name" value="Ankyrin repeat-containing domain"/>
    <property type="match status" value="2"/>
</dbReference>
<dbReference type="PROSITE" id="PS50297">
    <property type="entry name" value="ANK_REP_REGION"/>
    <property type="match status" value="2"/>
</dbReference>
<dbReference type="OMA" id="MHSARNL"/>
<evidence type="ECO:0000256" key="2">
    <source>
        <dbReference type="ARBA" id="ARBA00023043"/>
    </source>
</evidence>
<dbReference type="PROSITE" id="PS50088">
    <property type="entry name" value="ANK_REPEAT"/>
    <property type="match status" value="2"/>
</dbReference>
<organism evidence="4 5">
    <name type="scientific">Strongylocentrotus purpuratus</name>
    <name type="common">Purple sea urchin</name>
    <dbReference type="NCBI Taxonomy" id="7668"/>
    <lineage>
        <taxon>Eukaryota</taxon>
        <taxon>Metazoa</taxon>
        <taxon>Echinodermata</taxon>
        <taxon>Eleutherozoa</taxon>
        <taxon>Echinozoa</taxon>
        <taxon>Echinoidea</taxon>
        <taxon>Euechinoidea</taxon>
        <taxon>Echinacea</taxon>
        <taxon>Camarodonta</taxon>
        <taxon>Echinidea</taxon>
        <taxon>Strongylocentrotidae</taxon>
        <taxon>Strongylocentrotus</taxon>
    </lineage>
</organism>
<keyword evidence="2 3" id="KW-0040">ANK repeat</keyword>
<accession>A0A7M7HDP3</accession>
<evidence type="ECO:0000256" key="1">
    <source>
        <dbReference type="ARBA" id="ARBA00022737"/>
    </source>
</evidence>
<proteinExistence type="predicted"/>
<evidence type="ECO:0000313" key="5">
    <source>
        <dbReference type="Proteomes" id="UP000007110"/>
    </source>
</evidence>
<dbReference type="InterPro" id="IPR002110">
    <property type="entry name" value="Ankyrin_rpt"/>
</dbReference>